<dbReference type="AlphaFoldDB" id="A0AAJ7W7Y7"/>
<reference evidence="12" key="1">
    <citation type="submission" date="2025-08" db="UniProtKB">
        <authorList>
            <consortium name="RefSeq"/>
        </authorList>
    </citation>
    <scope>IDENTIFICATION</scope>
    <source>
        <tissue evidence="12">Whole body</tissue>
    </source>
</reference>
<proteinExistence type="inferred from homology"/>
<dbReference type="PANTHER" id="PTHR12308:SF84">
    <property type="entry name" value="ANOCTAMIN"/>
    <property type="match status" value="1"/>
</dbReference>
<accession>A0AAJ7W7Y7</accession>
<dbReference type="GO" id="GO:0005254">
    <property type="term" value="F:chloride channel activity"/>
    <property type="evidence" value="ECO:0007669"/>
    <property type="project" value="TreeGrafter"/>
</dbReference>
<gene>
    <name evidence="12" type="primary">LOC113463847</name>
</gene>
<comment type="caution">
    <text evidence="8">Lacks conserved residue(s) required for the propagation of feature annotation.</text>
</comment>
<evidence type="ECO:0000256" key="4">
    <source>
        <dbReference type="ARBA" id="ARBA00022692"/>
    </source>
</evidence>
<name>A0AAJ7W7Y7_9HYME</name>
<evidence type="ECO:0000259" key="9">
    <source>
        <dbReference type="Pfam" id="PF04547"/>
    </source>
</evidence>
<evidence type="ECO:0000313" key="11">
    <source>
        <dbReference type="Proteomes" id="UP000694925"/>
    </source>
</evidence>
<dbReference type="GO" id="GO:0005886">
    <property type="term" value="C:plasma membrane"/>
    <property type="evidence" value="ECO:0007669"/>
    <property type="project" value="UniProtKB-SubCell"/>
</dbReference>
<dbReference type="Proteomes" id="UP000694925">
    <property type="component" value="Unplaced"/>
</dbReference>
<keyword evidence="6 8" id="KW-0472">Membrane</keyword>
<dbReference type="GeneID" id="113463847"/>
<dbReference type="Pfam" id="PF16178">
    <property type="entry name" value="Anoct_dimer"/>
    <property type="match status" value="1"/>
</dbReference>
<evidence type="ECO:0000256" key="7">
    <source>
        <dbReference type="ARBA" id="ARBA00023180"/>
    </source>
</evidence>
<dbReference type="RefSeq" id="XP_026666536.1">
    <property type="nucleotide sequence ID" value="XM_026810735.1"/>
</dbReference>
<organism evidence="11 12">
    <name type="scientific">Ceratina calcarata</name>
    <dbReference type="NCBI Taxonomy" id="156304"/>
    <lineage>
        <taxon>Eukaryota</taxon>
        <taxon>Metazoa</taxon>
        <taxon>Ecdysozoa</taxon>
        <taxon>Arthropoda</taxon>
        <taxon>Hexapoda</taxon>
        <taxon>Insecta</taxon>
        <taxon>Pterygota</taxon>
        <taxon>Neoptera</taxon>
        <taxon>Endopterygota</taxon>
        <taxon>Hymenoptera</taxon>
        <taxon>Apocrita</taxon>
        <taxon>Aculeata</taxon>
        <taxon>Apoidea</taxon>
        <taxon>Anthophila</taxon>
        <taxon>Apidae</taxon>
        <taxon>Ceratina</taxon>
        <taxon>Zadontomerus</taxon>
    </lineage>
</organism>
<protein>
    <recommendedName>
        <fullName evidence="8">Anoctamin</fullName>
    </recommendedName>
</protein>
<evidence type="ECO:0000256" key="6">
    <source>
        <dbReference type="ARBA" id="ARBA00023136"/>
    </source>
</evidence>
<dbReference type="InterPro" id="IPR007632">
    <property type="entry name" value="Anoctamin"/>
</dbReference>
<dbReference type="KEGG" id="ccal:113463847"/>
<sequence length="157" mass="18222">FVVKDRDTAYTPAQRSLIVMQILLRARYDETHEKAGIRRLLADGTYLDCFSLHEGSYNKPSLNGEILDRHLLYLIWARPSQWYKRQPLWLIRRYFGDKVGLYFAWLGFYTKCLYAPAIVGLLCFMYGVGSLDSEDNIPSKEICDPNVAGIIFIIIYI</sequence>
<keyword evidence="5 8" id="KW-1133">Transmembrane helix</keyword>
<dbReference type="PANTHER" id="PTHR12308">
    <property type="entry name" value="ANOCTAMIN"/>
    <property type="match status" value="1"/>
</dbReference>
<evidence type="ECO:0000256" key="5">
    <source>
        <dbReference type="ARBA" id="ARBA00022989"/>
    </source>
</evidence>
<feature type="domain" description="Anoctamin transmembrane" evidence="9">
    <location>
        <begin position="91"/>
        <end position="144"/>
    </location>
</feature>
<dbReference type="Pfam" id="PF04547">
    <property type="entry name" value="Anoctamin"/>
    <property type="match status" value="1"/>
</dbReference>
<comment type="subcellular location">
    <subcellularLocation>
        <location evidence="1">Cell membrane</location>
        <topology evidence="1">Multi-pass membrane protein</topology>
    </subcellularLocation>
    <subcellularLocation>
        <location evidence="8">Membrane</location>
        <topology evidence="8">Multi-pass membrane protein</topology>
    </subcellularLocation>
</comment>
<dbReference type="InterPro" id="IPR032394">
    <property type="entry name" value="Anoct_dimer"/>
</dbReference>
<evidence type="ECO:0000256" key="3">
    <source>
        <dbReference type="ARBA" id="ARBA00022475"/>
    </source>
</evidence>
<evidence type="ECO:0000256" key="2">
    <source>
        <dbReference type="ARBA" id="ARBA00009671"/>
    </source>
</evidence>
<keyword evidence="3" id="KW-1003">Cell membrane</keyword>
<feature type="domain" description="Anoctamin dimerisation" evidence="10">
    <location>
        <begin position="1"/>
        <end position="88"/>
    </location>
</feature>
<comment type="similarity">
    <text evidence="2 8">Belongs to the anoctamin family.</text>
</comment>
<evidence type="ECO:0000256" key="1">
    <source>
        <dbReference type="ARBA" id="ARBA00004651"/>
    </source>
</evidence>
<feature type="transmembrane region" description="Helical" evidence="8">
    <location>
        <begin position="102"/>
        <end position="128"/>
    </location>
</feature>
<evidence type="ECO:0000259" key="10">
    <source>
        <dbReference type="Pfam" id="PF16178"/>
    </source>
</evidence>
<keyword evidence="11" id="KW-1185">Reference proteome</keyword>
<feature type="non-terminal residue" evidence="12">
    <location>
        <position position="1"/>
    </location>
</feature>
<dbReference type="GO" id="GO:0046983">
    <property type="term" value="F:protein dimerization activity"/>
    <property type="evidence" value="ECO:0007669"/>
    <property type="project" value="InterPro"/>
</dbReference>
<evidence type="ECO:0000313" key="12">
    <source>
        <dbReference type="RefSeq" id="XP_026666536.1"/>
    </source>
</evidence>
<evidence type="ECO:0000256" key="8">
    <source>
        <dbReference type="RuleBase" id="RU280814"/>
    </source>
</evidence>
<keyword evidence="4 8" id="KW-0812">Transmembrane</keyword>
<dbReference type="InterPro" id="IPR049452">
    <property type="entry name" value="Anoctamin_TM"/>
</dbReference>
<keyword evidence="7" id="KW-0325">Glycoprotein</keyword>